<keyword evidence="13 16" id="KW-0234">DNA repair</keyword>
<dbReference type="InterPro" id="IPR020045">
    <property type="entry name" value="DNA_polI_H3TH"/>
</dbReference>
<dbReference type="GO" id="GO:0006302">
    <property type="term" value="P:double-strand break repair"/>
    <property type="evidence" value="ECO:0007669"/>
    <property type="project" value="TreeGrafter"/>
</dbReference>
<evidence type="ECO:0000256" key="6">
    <source>
        <dbReference type="ARBA" id="ARBA00022705"/>
    </source>
</evidence>
<evidence type="ECO:0000256" key="8">
    <source>
        <dbReference type="ARBA" id="ARBA00022763"/>
    </source>
</evidence>
<dbReference type="SUPFAM" id="SSF88723">
    <property type="entry name" value="PIN domain-like"/>
    <property type="match status" value="1"/>
</dbReference>
<dbReference type="Gene3D" id="1.20.1060.10">
    <property type="entry name" value="Taq DNA Polymerase, Chain T, domain 4"/>
    <property type="match status" value="1"/>
</dbReference>
<dbReference type="InterPro" id="IPR001098">
    <property type="entry name" value="DNA-dir_DNA_pol_A_palm_dom"/>
</dbReference>
<dbReference type="Gene3D" id="3.30.420.10">
    <property type="entry name" value="Ribonuclease H-like superfamily/Ribonuclease H"/>
    <property type="match status" value="1"/>
</dbReference>
<dbReference type="FunFam" id="1.20.1060.10:FF:000001">
    <property type="entry name" value="DNA polymerase I"/>
    <property type="match status" value="1"/>
</dbReference>
<keyword evidence="10 16" id="KW-0269">Exonuclease</keyword>
<evidence type="ECO:0000259" key="19">
    <source>
        <dbReference type="SMART" id="SM00475"/>
    </source>
</evidence>
<dbReference type="Pfam" id="PF01367">
    <property type="entry name" value="5_3_exonuc"/>
    <property type="match status" value="1"/>
</dbReference>
<dbReference type="NCBIfam" id="NF004397">
    <property type="entry name" value="PRK05755.1"/>
    <property type="match status" value="1"/>
</dbReference>
<evidence type="ECO:0000256" key="13">
    <source>
        <dbReference type="ARBA" id="ARBA00023204"/>
    </source>
</evidence>
<evidence type="ECO:0000256" key="3">
    <source>
        <dbReference type="ARBA" id="ARBA00020311"/>
    </source>
</evidence>
<dbReference type="FunFam" id="1.10.150.20:FF:000003">
    <property type="entry name" value="DNA polymerase I"/>
    <property type="match status" value="1"/>
</dbReference>
<dbReference type="FunFam" id="1.10.150.20:FF:000002">
    <property type="entry name" value="DNA polymerase I"/>
    <property type="match status" value="1"/>
</dbReference>
<protein>
    <recommendedName>
        <fullName evidence="3 15">DNA polymerase I</fullName>
        <ecNumber evidence="2 15">2.7.7.7</ecNumber>
    </recommendedName>
</protein>
<keyword evidence="12 16" id="KW-0238">DNA-binding</keyword>
<dbReference type="Gene3D" id="1.10.150.20">
    <property type="entry name" value="5' to 3' exonuclease, C-terminal subdomain"/>
    <property type="match status" value="2"/>
</dbReference>
<accession>A0A370QIQ3</accession>
<evidence type="ECO:0000256" key="17">
    <source>
        <dbReference type="SAM" id="MobiDB-lite"/>
    </source>
</evidence>
<evidence type="ECO:0000259" key="20">
    <source>
        <dbReference type="SMART" id="SM00482"/>
    </source>
</evidence>
<dbReference type="InterPro" id="IPR008918">
    <property type="entry name" value="HhH2"/>
</dbReference>
<dbReference type="Gene3D" id="3.40.50.1010">
    <property type="entry name" value="5'-nuclease"/>
    <property type="match status" value="1"/>
</dbReference>
<dbReference type="NCBIfam" id="TIGR00593">
    <property type="entry name" value="pola"/>
    <property type="match status" value="1"/>
</dbReference>
<keyword evidence="4 16" id="KW-0808">Transferase</keyword>
<dbReference type="InterPro" id="IPR002421">
    <property type="entry name" value="5-3_exonuclease"/>
</dbReference>
<dbReference type="EMBL" id="QRAO01000001">
    <property type="protein sequence ID" value="RDK88246.1"/>
    <property type="molecule type" value="Genomic_DNA"/>
</dbReference>
<dbReference type="InterPro" id="IPR002562">
    <property type="entry name" value="3'-5'_exonuclease_dom"/>
</dbReference>
<dbReference type="GO" id="GO:0006261">
    <property type="term" value="P:DNA-templated DNA replication"/>
    <property type="evidence" value="ECO:0007669"/>
    <property type="project" value="UniProtKB-UniRule"/>
</dbReference>
<dbReference type="PRINTS" id="PR00868">
    <property type="entry name" value="DNAPOLI"/>
</dbReference>
<dbReference type="OrthoDB" id="9806424at2"/>
<dbReference type="InterPro" id="IPR002298">
    <property type="entry name" value="DNA_polymerase_A"/>
</dbReference>
<evidence type="ECO:0000256" key="14">
    <source>
        <dbReference type="ARBA" id="ARBA00049244"/>
    </source>
</evidence>
<dbReference type="Pfam" id="PF00476">
    <property type="entry name" value="DNA_pol_A"/>
    <property type="match status" value="1"/>
</dbReference>
<dbReference type="CDD" id="cd09859">
    <property type="entry name" value="PIN_53EXO"/>
    <property type="match status" value="1"/>
</dbReference>
<dbReference type="InterPro" id="IPR019760">
    <property type="entry name" value="DNA-dir_DNA_pol_A_CS"/>
</dbReference>
<dbReference type="GO" id="GO:0003887">
    <property type="term" value="F:DNA-directed DNA polymerase activity"/>
    <property type="evidence" value="ECO:0007669"/>
    <property type="project" value="UniProtKB-UniRule"/>
</dbReference>
<dbReference type="InterPro" id="IPR043502">
    <property type="entry name" value="DNA/RNA_pol_sf"/>
</dbReference>
<dbReference type="InterPro" id="IPR020046">
    <property type="entry name" value="5-3_exonucl_a-hlix_arch_N"/>
</dbReference>
<dbReference type="SMART" id="SM00475">
    <property type="entry name" value="53EXOc"/>
    <property type="match status" value="1"/>
</dbReference>
<dbReference type="AlphaFoldDB" id="A0A370QIQ3"/>
<dbReference type="CDD" id="cd09898">
    <property type="entry name" value="H3TH_53EXO"/>
    <property type="match status" value="1"/>
</dbReference>
<dbReference type="InterPro" id="IPR036279">
    <property type="entry name" value="5-3_exonuclease_C_sf"/>
</dbReference>
<feature type="domain" description="3'-5' exonuclease" evidence="18">
    <location>
        <begin position="375"/>
        <end position="556"/>
    </location>
</feature>
<keyword evidence="7" id="KW-0540">Nuclease</keyword>
<comment type="similarity">
    <text evidence="1 16">Belongs to the DNA polymerase type-A family.</text>
</comment>
<comment type="catalytic activity">
    <reaction evidence="14 16">
        <text>DNA(n) + a 2'-deoxyribonucleoside 5'-triphosphate = DNA(n+1) + diphosphate</text>
        <dbReference type="Rhea" id="RHEA:22508"/>
        <dbReference type="Rhea" id="RHEA-COMP:17339"/>
        <dbReference type="Rhea" id="RHEA-COMP:17340"/>
        <dbReference type="ChEBI" id="CHEBI:33019"/>
        <dbReference type="ChEBI" id="CHEBI:61560"/>
        <dbReference type="ChEBI" id="CHEBI:173112"/>
        <dbReference type="EC" id="2.7.7.7"/>
    </reaction>
</comment>
<evidence type="ECO:0000256" key="15">
    <source>
        <dbReference type="NCBIfam" id="TIGR00593"/>
    </source>
</evidence>
<dbReference type="InterPro" id="IPR029060">
    <property type="entry name" value="PIN-like_dom_sf"/>
</dbReference>
<dbReference type="SUPFAM" id="SSF56672">
    <property type="entry name" value="DNA/RNA polymerases"/>
    <property type="match status" value="1"/>
</dbReference>
<keyword evidence="9 16" id="KW-0378">Hydrolase</keyword>
<evidence type="ECO:0000313" key="21">
    <source>
        <dbReference type="EMBL" id="RDK88246.1"/>
    </source>
</evidence>
<feature type="domain" description="5'-3' exonuclease" evidence="19">
    <location>
        <begin position="6"/>
        <end position="267"/>
    </location>
</feature>
<evidence type="ECO:0000256" key="7">
    <source>
        <dbReference type="ARBA" id="ARBA00022722"/>
    </source>
</evidence>
<dbReference type="Pfam" id="PF02739">
    <property type="entry name" value="5_3_exonuc_N"/>
    <property type="match status" value="1"/>
</dbReference>
<dbReference type="SUPFAM" id="SSF53098">
    <property type="entry name" value="Ribonuclease H-like"/>
    <property type="match status" value="1"/>
</dbReference>
<comment type="function">
    <text evidence="16">In addition to polymerase activity, this DNA polymerase exhibits 3'-5' and 5'-3' exonuclease activity.</text>
</comment>
<evidence type="ECO:0000313" key="22">
    <source>
        <dbReference type="Proteomes" id="UP000255317"/>
    </source>
</evidence>
<dbReference type="GO" id="GO:0008408">
    <property type="term" value="F:3'-5' exonuclease activity"/>
    <property type="evidence" value="ECO:0007669"/>
    <property type="project" value="UniProtKB-UniRule"/>
</dbReference>
<keyword evidence="8 16" id="KW-0227">DNA damage</keyword>
<dbReference type="Proteomes" id="UP000255317">
    <property type="component" value="Unassembled WGS sequence"/>
</dbReference>
<evidence type="ECO:0000256" key="12">
    <source>
        <dbReference type="ARBA" id="ARBA00023125"/>
    </source>
</evidence>
<feature type="region of interest" description="Disordered" evidence="17">
    <location>
        <begin position="303"/>
        <end position="364"/>
    </location>
</feature>
<name>A0A370QIQ3_9FLAO</name>
<dbReference type="SMART" id="SM00474">
    <property type="entry name" value="35EXOc"/>
    <property type="match status" value="1"/>
</dbReference>
<dbReference type="Pfam" id="PF01612">
    <property type="entry name" value="DNA_pol_A_exo1"/>
    <property type="match status" value="1"/>
</dbReference>
<dbReference type="Gene3D" id="3.30.70.370">
    <property type="match status" value="1"/>
</dbReference>
<dbReference type="InterPro" id="IPR012337">
    <property type="entry name" value="RNaseH-like_sf"/>
</dbReference>
<dbReference type="SMART" id="SM00279">
    <property type="entry name" value="HhH2"/>
    <property type="match status" value="1"/>
</dbReference>
<dbReference type="CDD" id="cd08637">
    <property type="entry name" value="DNA_pol_A_pol_I_C"/>
    <property type="match status" value="1"/>
</dbReference>
<evidence type="ECO:0000256" key="2">
    <source>
        <dbReference type="ARBA" id="ARBA00012417"/>
    </source>
</evidence>
<keyword evidence="11 16" id="KW-0239">DNA-directed DNA polymerase</keyword>
<keyword evidence="6 16" id="KW-0235">DNA replication</keyword>
<dbReference type="EC" id="2.7.7.7" evidence="2 15"/>
<evidence type="ECO:0000256" key="10">
    <source>
        <dbReference type="ARBA" id="ARBA00022839"/>
    </source>
</evidence>
<dbReference type="RefSeq" id="WP_115121970.1">
    <property type="nucleotide sequence ID" value="NZ_QRAO01000001.1"/>
</dbReference>
<evidence type="ECO:0000259" key="18">
    <source>
        <dbReference type="SMART" id="SM00474"/>
    </source>
</evidence>
<organism evidence="21 22">
    <name type="scientific">Marinirhabdus gelatinilytica</name>
    <dbReference type="NCBI Taxonomy" id="1703343"/>
    <lineage>
        <taxon>Bacteria</taxon>
        <taxon>Pseudomonadati</taxon>
        <taxon>Bacteroidota</taxon>
        <taxon>Flavobacteriia</taxon>
        <taxon>Flavobacteriales</taxon>
        <taxon>Flavobacteriaceae</taxon>
    </lineage>
</organism>
<dbReference type="PANTHER" id="PTHR10133:SF27">
    <property type="entry name" value="DNA POLYMERASE NU"/>
    <property type="match status" value="1"/>
</dbReference>
<keyword evidence="22" id="KW-1185">Reference proteome</keyword>
<comment type="caution">
    <text evidence="21">The sequence shown here is derived from an EMBL/GenBank/DDBJ whole genome shotgun (WGS) entry which is preliminary data.</text>
</comment>
<proteinExistence type="inferred from homology"/>
<dbReference type="SUPFAM" id="SSF47807">
    <property type="entry name" value="5' to 3' exonuclease, C-terminal subdomain"/>
    <property type="match status" value="1"/>
</dbReference>
<evidence type="ECO:0000256" key="16">
    <source>
        <dbReference type="RuleBase" id="RU004460"/>
    </source>
</evidence>
<keyword evidence="5 16" id="KW-0548">Nucleotidyltransferase</keyword>
<dbReference type="PROSITE" id="PS00447">
    <property type="entry name" value="DNA_POLYMERASE_A"/>
    <property type="match status" value="1"/>
</dbReference>
<evidence type="ECO:0000256" key="1">
    <source>
        <dbReference type="ARBA" id="ARBA00007705"/>
    </source>
</evidence>
<reference evidence="21 22" key="1">
    <citation type="submission" date="2018-07" db="EMBL/GenBank/DDBJ databases">
        <title>Genomic Encyclopedia of Type Strains, Phase IV (KMG-IV): sequencing the most valuable type-strain genomes for metagenomic binning, comparative biology and taxonomic classification.</title>
        <authorList>
            <person name="Goeker M."/>
        </authorList>
    </citation>
    <scope>NUCLEOTIDE SEQUENCE [LARGE SCALE GENOMIC DNA]</scope>
    <source>
        <strain evidence="21 22">DSM 101478</strain>
    </source>
</reference>
<dbReference type="PANTHER" id="PTHR10133">
    <property type="entry name" value="DNA POLYMERASE I"/>
    <property type="match status" value="1"/>
</dbReference>
<evidence type="ECO:0000256" key="4">
    <source>
        <dbReference type="ARBA" id="ARBA00022679"/>
    </source>
</evidence>
<dbReference type="SMART" id="SM00482">
    <property type="entry name" value="POLAc"/>
    <property type="match status" value="1"/>
</dbReference>
<gene>
    <name evidence="16" type="primary">polA</name>
    <name evidence="21" type="ORF">C8D94_101115</name>
</gene>
<sequence>MSEPKNRLFLVDAYALIFRGYYAFIKNPRINSKGQNTSAIMGFMNSLIDVVKRERPNHLAVCFDKGGSVDRVEMFEEYKANRDETPDDIRSAIPIICDILEAMKIPIMVKEGYEADDVIGTLAKKAEKEGYKTYMVTPDKDFAQLVSENIFMYRPKSFGGGYETWGIPEVQKKFEVERPEQVIDYLGMMGDSSDNIPGLPGVGDKTAKKFIKQFGSMEGLLENTNQLKGKMKEKVEANAELGLLSKKLAAIMLDVPLEFNYEDFEMCPPDTEKVMEIFDELEFRRLKDNFLKAFSVEGMASIGTEHQQKGTNSAIEGGKGVVPQESGKPSQSPSKGAKKAAGSGQFSLFGGNGEPSKTASDFSSRKTIKDTEHFYQTVQPGMGTKLFLQNLMKQQSVCFDTETTGLDPITAELVGIAFSWEAGKGFYIPFPPEKEKAQALVEQFRPFFEATEIEKIGQNLKYDIKVLQKYNISVKGKLFDTMLAHYLINPDMRHNMDVLAETYLNYTPVSITELIGKKGKNQKSMRDVPVEEQTEYAVEDADITLQLKEHFEKELGEANTQKLFDEIEIPLLRVLAAMELEGINLDKDFLKSLSSELDSDIKNLERSIYEEAGEEFNIASPKQLGEILFGKMKLIDKPKKTKTGQYSTAEDVLSYLAKDHKIIADVLEFRGLSKLKSTYVDALPEQVEPTTNRVHTDYMQTVAATGRLSSNNPNLQNIPIRTERGRQVRKAFVPRNEDYVLLAADYSQIELRIIAALSEEDTMIDAFKNGEDIHASTAAKVFNVPIDEVTREQRSNAKTVNFGIIYGVSAFGLSNQTDLSRTESKELIETYYKTYPKLRNYMSELVDFARENGYVQTVLGRRRYLNGINGSNQVVRSAAERNAVNAPIQGSAADIIKIAMINIHEKLSAGNYKTKMLLQVHDELVFDVHKDELEEMKTLIKTEMENAYILKVPLDVEIGLGDNWLEAH</sequence>
<dbReference type="CDD" id="cd06139">
    <property type="entry name" value="DNA_polA_I_Ecoli_like_exo"/>
    <property type="match status" value="1"/>
</dbReference>
<dbReference type="InterPro" id="IPR036397">
    <property type="entry name" value="RNaseH_sf"/>
</dbReference>
<evidence type="ECO:0000256" key="5">
    <source>
        <dbReference type="ARBA" id="ARBA00022695"/>
    </source>
</evidence>
<dbReference type="GO" id="GO:0003677">
    <property type="term" value="F:DNA binding"/>
    <property type="evidence" value="ECO:0007669"/>
    <property type="project" value="UniProtKB-UniRule"/>
</dbReference>
<feature type="domain" description="DNA-directed DNA polymerase family A palm" evidence="20">
    <location>
        <begin position="725"/>
        <end position="932"/>
    </location>
</feature>
<dbReference type="GO" id="GO:0008409">
    <property type="term" value="F:5'-3' exonuclease activity"/>
    <property type="evidence" value="ECO:0007669"/>
    <property type="project" value="UniProtKB-UniRule"/>
</dbReference>
<evidence type="ECO:0000256" key="9">
    <source>
        <dbReference type="ARBA" id="ARBA00022801"/>
    </source>
</evidence>
<evidence type="ECO:0000256" key="11">
    <source>
        <dbReference type="ARBA" id="ARBA00022932"/>
    </source>
</evidence>
<dbReference type="InterPro" id="IPR018320">
    <property type="entry name" value="DNA_polymerase_1"/>
</dbReference>